<organism evidence="2">
    <name type="scientific">uncultured Pseudonocardia sp</name>
    <dbReference type="NCBI Taxonomy" id="211455"/>
    <lineage>
        <taxon>Bacteria</taxon>
        <taxon>Bacillati</taxon>
        <taxon>Actinomycetota</taxon>
        <taxon>Actinomycetes</taxon>
        <taxon>Pseudonocardiales</taxon>
        <taxon>Pseudonocardiaceae</taxon>
        <taxon>Pseudonocardia</taxon>
        <taxon>environmental samples</taxon>
    </lineage>
</organism>
<dbReference type="EMBL" id="CADCUS010000498">
    <property type="protein sequence ID" value="CAA9434403.1"/>
    <property type="molecule type" value="Genomic_DNA"/>
</dbReference>
<evidence type="ECO:0000256" key="1">
    <source>
        <dbReference type="SAM" id="MobiDB-lite"/>
    </source>
</evidence>
<feature type="compositionally biased region" description="Basic and acidic residues" evidence="1">
    <location>
        <begin position="13"/>
        <end position="22"/>
    </location>
</feature>
<accession>A0A6J4Q9Q0</accession>
<gene>
    <name evidence="2" type="ORF">AVDCRST_MAG66-3529</name>
</gene>
<reference evidence="2" key="1">
    <citation type="submission" date="2020-02" db="EMBL/GenBank/DDBJ databases">
        <authorList>
            <person name="Meier V. D."/>
        </authorList>
    </citation>
    <scope>NUCLEOTIDE SEQUENCE</scope>
    <source>
        <strain evidence="2">AVDCRST_MAG66</strain>
    </source>
</reference>
<dbReference type="AlphaFoldDB" id="A0A6J4Q9Q0"/>
<protein>
    <submittedName>
        <fullName evidence="2">Uncharacterized protein</fullName>
    </submittedName>
</protein>
<feature type="region of interest" description="Disordered" evidence="1">
    <location>
        <begin position="1"/>
        <end position="25"/>
    </location>
</feature>
<evidence type="ECO:0000313" key="2">
    <source>
        <dbReference type="EMBL" id="CAA9434403.1"/>
    </source>
</evidence>
<sequence>MVAGPGARPVRPGSDRGTDRGRAGRAAALVLTAPAAGAVRPGAHGAGRA</sequence>
<name>A0A6J4Q9Q0_9PSEU</name>
<proteinExistence type="predicted"/>